<dbReference type="RefSeq" id="WP_005933227.1">
    <property type="nucleotide sequence ID" value="NZ_CABKSE010000003.1"/>
</dbReference>
<sequence length="161" mass="18341">MIKLKFGILLAMLAVTTTAFAGYSPANVQAALKKMYPDAKDIAWSQDDGYYCADFMMNGLEKNVWFNTQAQWVMIQTELISTDRLTPPVYNAFAASNYAAWEVLDVTYVEFPKWEPIIVIKVGQPNVDIKYQLFYAPNGEILRTRNVSDMYDILGPKTFIQ</sequence>
<dbReference type="SUPFAM" id="SSF160574">
    <property type="entry name" value="BT0923-like"/>
    <property type="match status" value="1"/>
</dbReference>
<organism evidence="3 4">
    <name type="scientific">Bacteroides salyersiae</name>
    <dbReference type="NCBI Taxonomy" id="291644"/>
    <lineage>
        <taxon>Bacteria</taxon>
        <taxon>Pseudomonadati</taxon>
        <taxon>Bacteroidota</taxon>
        <taxon>Bacteroidia</taxon>
        <taxon>Bacteroidales</taxon>
        <taxon>Bacteroidaceae</taxon>
        <taxon>Bacteroides</taxon>
    </lineage>
</organism>
<dbReference type="AlphaFoldDB" id="A0A7J4XJX0"/>
<comment type="caution">
    <text evidence="3">The sequence shown here is derived from an EMBL/GenBank/DDBJ whole genome shotgun (WGS) entry which is preliminary data.</text>
</comment>
<evidence type="ECO:0000259" key="2">
    <source>
        <dbReference type="Pfam" id="PF11396"/>
    </source>
</evidence>
<evidence type="ECO:0000313" key="3">
    <source>
        <dbReference type="EMBL" id="KAA3766365.1"/>
    </source>
</evidence>
<dbReference type="Pfam" id="PF11396">
    <property type="entry name" value="PepSY_like"/>
    <property type="match status" value="1"/>
</dbReference>
<accession>A0A7J4XJX0</accession>
<dbReference type="InterPro" id="IPR021533">
    <property type="entry name" value="PepSY-like"/>
</dbReference>
<dbReference type="GeneID" id="93118294"/>
<protein>
    <recommendedName>
        <fullName evidence="2">Putative beta-lactamase-inhibitor-like PepSY-like domain-containing protein</fullName>
    </recommendedName>
</protein>
<feature type="chain" id="PRO_5029503169" description="Putative beta-lactamase-inhibitor-like PepSY-like domain-containing protein" evidence="1">
    <location>
        <begin position="22"/>
        <end position="161"/>
    </location>
</feature>
<gene>
    <name evidence="3" type="ORF">F3F73_09405</name>
</gene>
<reference evidence="3 4" key="1">
    <citation type="journal article" date="2019" name="Nat. Med.">
        <title>A library of human gut bacterial isolates paired with longitudinal multiomics data enables mechanistic microbiome research.</title>
        <authorList>
            <person name="Poyet M."/>
            <person name="Groussin M."/>
            <person name="Gibbons S.M."/>
            <person name="Avila-Pacheco J."/>
            <person name="Jiang X."/>
            <person name="Kearney S.M."/>
            <person name="Perrotta A.R."/>
            <person name="Berdy B."/>
            <person name="Zhao S."/>
            <person name="Lieberman T.D."/>
            <person name="Swanson P.K."/>
            <person name="Smith M."/>
            <person name="Roesemann S."/>
            <person name="Alexander J.E."/>
            <person name="Rich S.A."/>
            <person name="Livny J."/>
            <person name="Vlamakis H."/>
            <person name="Clish C."/>
            <person name="Bullock K."/>
            <person name="Deik A."/>
            <person name="Scott J."/>
            <person name="Pierce K.A."/>
            <person name="Xavier R.J."/>
            <person name="Alm E.J."/>
        </authorList>
    </citation>
    <scope>NUCLEOTIDE SEQUENCE [LARGE SCALE GENOMIC DNA]</scope>
    <source>
        <strain evidence="3 4">BIOML-A10</strain>
    </source>
</reference>
<feature type="domain" description="Putative beta-lactamase-inhibitor-like PepSY-like" evidence="2">
    <location>
        <begin position="50"/>
        <end position="132"/>
    </location>
</feature>
<dbReference type="Gene3D" id="3.10.450.360">
    <property type="match status" value="1"/>
</dbReference>
<keyword evidence="1" id="KW-0732">Signal</keyword>
<dbReference type="Proteomes" id="UP000422221">
    <property type="component" value="Unassembled WGS sequence"/>
</dbReference>
<dbReference type="EMBL" id="VWMK01000007">
    <property type="protein sequence ID" value="KAA3766365.1"/>
    <property type="molecule type" value="Genomic_DNA"/>
</dbReference>
<name>A0A7J4XJX0_9BACE</name>
<proteinExistence type="predicted"/>
<feature type="signal peptide" evidence="1">
    <location>
        <begin position="1"/>
        <end position="21"/>
    </location>
</feature>
<evidence type="ECO:0000256" key="1">
    <source>
        <dbReference type="SAM" id="SignalP"/>
    </source>
</evidence>
<evidence type="ECO:0000313" key="4">
    <source>
        <dbReference type="Proteomes" id="UP000422221"/>
    </source>
</evidence>